<dbReference type="EMBL" id="CABFNS010000910">
    <property type="protein sequence ID" value="VUC35423.1"/>
    <property type="molecule type" value="Genomic_DNA"/>
</dbReference>
<dbReference type="Proteomes" id="UP000766486">
    <property type="component" value="Unassembled WGS sequence"/>
</dbReference>
<reference evidence="1 2" key="1">
    <citation type="submission" date="2019-06" db="EMBL/GenBank/DDBJ databases">
        <authorList>
            <person name="Broberg M."/>
        </authorList>
    </citation>
    <scope>NUCLEOTIDE SEQUENCE [LARGE SCALE GENOMIC DNA]</scope>
</reference>
<sequence length="158" mass="17489">MTVINLAYTAPINPSGVSPVLTEAQVWTGLKRKVRRAYEFVPVIVDCKVISEDGDTTIREATFKGNPKPVREVCVHLAPSRVDFKQEDGSNISNIVSKGPDGSLQMTYAFEWRHPDIAAGSEEESQLREKYEGAQLSKVAVEGSIDTIRRLVKEGEIQ</sequence>
<dbReference type="Pfam" id="PF08982">
    <property type="entry name" value="AtaL"/>
    <property type="match status" value="1"/>
</dbReference>
<comment type="caution">
    <text evidence="1">The sequence shown here is derived from an EMBL/GenBank/DDBJ whole genome shotgun (WGS) entry which is preliminary data.</text>
</comment>
<protein>
    <recommendedName>
        <fullName evidence="3">DUF1857-domain-containing protein</fullName>
    </recommendedName>
</protein>
<dbReference type="InterPro" id="IPR015075">
    <property type="entry name" value="AtaL"/>
</dbReference>
<dbReference type="InterPro" id="IPR023393">
    <property type="entry name" value="START-like_dom_sf"/>
</dbReference>
<evidence type="ECO:0000313" key="1">
    <source>
        <dbReference type="EMBL" id="VUC35423.1"/>
    </source>
</evidence>
<keyword evidence="2" id="KW-1185">Reference proteome</keyword>
<evidence type="ECO:0008006" key="3">
    <source>
        <dbReference type="Google" id="ProtNLM"/>
    </source>
</evidence>
<gene>
    <name evidence="1" type="ORF">CLO192961_LOCUS411253</name>
</gene>
<dbReference type="SUPFAM" id="SSF55961">
    <property type="entry name" value="Bet v1-like"/>
    <property type="match status" value="1"/>
</dbReference>
<dbReference type="Gene3D" id="3.30.530.20">
    <property type="match status" value="1"/>
</dbReference>
<evidence type="ECO:0000313" key="2">
    <source>
        <dbReference type="Proteomes" id="UP000766486"/>
    </source>
</evidence>
<name>A0ABY6UVH4_BIOOC</name>
<organism evidence="1 2">
    <name type="scientific">Bionectria ochroleuca</name>
    <name type="common">Gliocladium roseum</name>
    <dbReference type="NCBI Taxonomy" id="29856"/>
    <lineage>
        <taxon>Eukaryota</taxon>
        <taxon>Fungi</taxon>
        <taxon>Dikarya</taxon>
        <taxon>Ascomycota</taxon>
        <taxon>Pezizomycotina</taxon>
        <taxon>Sordariomycetes</taxon>
        <taxon>Hypocreomycetidae</taxon>
        <taxon>Hypocreales</taxon>
        <taxon>Bionectriaceae</taxon>
        <taxon>Clonostachys</taxon>
    </lineage>
</organism>
<accession>A0ABY6UVH4</accession>
<proteinExistence type="predicted"/>
<dbReference type="CDD" id="cd08863">
    <property type="entry name" value="SRPBCC_DUF1857"/>
    <property type="match status" value="1"/>
</dbReference>